<evidence type="ECO:0000256" key="7">
    <source>
        <dbReference type="ARBA" id="ARBA00024195"/>
    </source>
</evidence>
<dbReference type="InterPro" id="IPR043504">
    <property type="entry name" value="Peptidase_S1_PA_chymotrypsin"/>
</dbReference>
<evidence type="ECO:0000313" key="11">
    <source>
        <dbReference type="Proteomes" id="UP000069940"/>
    </source>
</evidence>
<dbReference type="Gene3D" id="2.40.10.10">
    <property type="entry name" value="Trypsin-like serine proteases"/>
    <property type="match status" value="2"/>
</dbReference>
<feature type="domain" description="Peptidase S1" evidence="9">
    <location>
        <begin position="118"/>
        <end position="283"/>
    </location>
</feature>
<keyword evidence="1 8" id="KW-0645">Protease</keyword>
<keyword evidence="3 8" id="KW-0378">Hydrolase</keyword>
<dbReference type="Pfam" id="PF00089">
    <property type="entry name" value="Trypsin"/>
    <property type="match status" value="1"/>
</dbReference>
<dbReference type="InterPro" id="IPR022700">
    <property type="entry name" value="CLIP"/>
</dbReference>
<feature type="signal peptide" evidence="8">
    <location>
        <begin position="1"/>
        <end position="21"/>
    </location>
</feature>
<keyword evidence="8" id="KW-0964">Secreted</keyword>
<evidence type="ECO:0000256" key="4">
    <source>
        <dbReference type="ARBA" id="ARBA00022825"/>
    </source>
</evidence>
<evidence type="ECO:0000256" key="3">
    <source>
        <dbReference type="ARBA" id="ARBA00022801"/>
    </source>
</evidence>
<evidence type="ECO:0000259" key="9">
    <source>
        <dbReference type="PROSITE" id="PS50240"/>
    </source>
</evidence>
<keyword evidence="11" id="KW-1185">Reference proteome</keyword>
<comment type="domain">
    <text evidence="8">The clip domain consists of 35-55 residues which are 'knitted' together usually by 3 conserved disulfide bonds forming a clip-like compact structure.</text>
</comment>
<dbReference type="InterPro" id="IPR018114">
    <property type="entry name" value="TRYPSIN_HIS"/>
</dbReference>
<evidence type="ECO:0000256" key="8">
    <source>
        <dbReference type="RuleBase" id="RU366078"/>
    </source>
</evidence>
<evidence type="ECO:0000256" key="5">
    <source>
        <dbReference type="ARBA" id="ARBA00023157"/>
    </source>
</evidence>
<keyword evidence="4 8" id="KW-0720">Serine protease</keyword>
<dbReference type="InterPro" id="IPR001254">
    <property type="entry name" value="Trypsin_dom"/>
</dbReference>
<reference evidence="10" key="2">
    <citation type="submission" date="2025-05" db="UniProtKB">
        <authorList>
            <consortium name="EnsemblMetazoa"/>
        </authorList>
    </citation>
    <scope>IDENTIFICATION</scope>
    <source>
        <strain evidence="10">Foshan</strain>
    </source>
</reference>
<dbReference type="Proteomes" id="UP000069940">
    <property type="component" value="Unassembled WGS sequence"/>
</dbReference>
<dbReference type="InterPro" id="IPR051487">
    <property type="entry name" value="Ser/Thr_Proteases_Immune/Dev"/>
</dbReference>
<protein>
    <recommendedName>
        <fullName evidence="8">CLIP domain-containing serine protease</fullName>
        <ecNumber evidence="8">3.4.21.-</ecNumber>
    </recommendedName>
</protein>
<evidence type="ECO:0000256" key="1">
    <source>
        <dbReference type="ARBA" id="ARBA00022670"/>
    </source>
</evidence>
<dbReference type="InterPro" id="IPR038565">
    <property type="entry name" value="CLIP_sf"/>
</dbReference>
<dbReference type="SMART" id="SM00020">
    <property type="entry name" value="Tryp_SPc"/>
    <property type="match status" value="1"/>
</dbReference>
<name>A0ABM1ZLY8_AEDAL</name>
<comment type="similarity">
    <text evidence="7 8">Belongs to the peptidase S1 family. CLIP subfamily.</text>
</comment>
<dbReference type="PANTHER" id="PTHR24256">
    <property type="entry name" value="TRYPTASE-RELATED"/>
    <property type="match status" value="1"/>
</dbReference>
<dbReference type="EnsemblMetazoa" id="AALFPA23_019751.R29084">
    <property type="protein sequence ID" value="AALFPA23_019751.P29084"/>
    <property type="gene ID" value="AALFPA23_019751"/>
</dbReference>
<evidence type="ECO:0000256" key="6">
    <source>
        <dbReference type="ARBA" id="ARBA00023180"/>
    </source>
</evidence>
<organism evidence="10 11">
    <name type="scientific">Aedes albopictus</name>
    <name type="common">Asian tiger mosquito</name>
    <name type="synonym">Stegomyia albopicta</name>
    <dbReference type="NCBI Taxonomy" id="7160"/>
    <lineage>
        <taxon>Eukaryota</taxon>
        <taxon>Metazoa</taxon>
        <taxon>Ecdysozoa</taxon>
        <taxon>Arthropoda</taxon>
        <taxon>Hexapoda</taxon>
        <taxon>Insecta</taxon>
        <taxon>Pterygota</taxon>
        <taxon>Neoptera</taxon>
        <taxon>Endopterygota</taxon>
        <taxon>Diptera</taxon>
        <taxon>Nematocera</taxon>
        <taxon>Culicoidea</taxon>
        <taxon>Culicidae</taxon>
        <taxon>Culicinae</taxon>
        <taxon>Aedini</taxon>
        <taxon>Aedes</taxon>
        <taxon>Stegomyia</taxon>
    </lineage>
</organism>
<keyword evidence="6" id="KW-0325">Glycoprotein</keyword>
<accession>A0ABM1ZLY8</accession>
<keyword evidence="5" id="KW-1015">Disulfide bond</keyword>
<dbReference type="InterPro" id="IPR001314">
    <property type="entry name" value="Peptidase_S1A"/>
</dbReference>
<dbReference type="SUPFAM" id="SSF50494">
    <property type="entry name" value="Trypsin-like serine proteases"/>
    <property type="match status" value="1"/>
</dbReference>
<keyword evidence="2 8" id="KW-0732">Signal</keyword>
<dbReference type="PROSITE" id="PS50240">
    <property type="entry name" value="TRYPSIN_DOM"/>
    <property type="match status" value="1"/>
</dbReference>
<sequence>MKSFICVLLWCIILISRWASSQEMDDCMTLMARKGKCVLIVNCPALLKIANSSEITARQQRFFTAHLCGDQKVCCEEPNPTSATTTTIPDTDYNEFPAFPLLPNENDCGLDPASERSISGGTIDIDQYRWTVALDYNNQKMKGVSCGGSLINTRYVLTAAHCVYRVREYDLTLRLGEWDIEQDPDCDNDGDCNPGVIFANVSRIIVHPEYKRNNKINDIALLRIKQALPRTYTSHIMPICMPFSTELMHDSFTDKTGSVVGWGQNENGRSHRKMYTEMTTISN</sequence>
<feature type="chain" id="PRO_5044975953" description="CLIP domain-containing serine protease" evidence="8">
    <location>
        <begin position="22"/>
        <end position="283"/>
    </location>
</feature>
<dbReference type="EC" id="3.4.21.-" evidence="8"/>
<evidence type="ECO:0000313" key="10">
    <source>
        <dbReference type="EnsemblMetazoa" id="AALFPA23_019751.P29084"/>
    </source>
</evidence>
<proteinExistence type="inferred from homology"/>
<dbReference type="CDD" id="cd00190">
    <property type="entry name" value="Tryp_SPc"/>
    <property type="match status" value="1"/>
</dbReference>
<dbReference type="Gene3D" id="3.30.1640.30">
    <property type="match status" value="1"/>
</dbReference>
<comment type="subcellular location">
    <subcellularLocation>
        <location evidence="8">Secreted</location>
    </subcellularLocation>
</comment>
<dbReference type="PROSITE" id="PS00134">
    <property type="entry name" value="TRYPSIN_HIS"/>
    <property type="match status" value="1"/>
</dbReference>
<dbReference type="Pfam" id="PF12032">
    <property type="entry name" value="CLIP"/>
    <property type="match status" value="1"/>
</dbReference>
<evidence type="ECO:0000256" key="2">
    <source>
        <dbReference type="ARBA" id="ARBA00022729"/>
    </source>
</evidence>
<reference evidence="11" key="1">
    <citation type="journal article" date="2015" name="Proc. Natl. Acad. Sci. U.S.A.">
        <title>Genome sequence of the Asian Tiger mosquito, Aedes albopictus, reveals insights into its biology, genetics, and evolution.</title>
        <authorList>
            <person name="Chen X.G."/>
            <person name="Jiang X."/>
            <person name="Gu J."/>
            <person name="Xu M."/>
            <person name="Wu Y."/>
            <person name="Deng Y."/>
            <person name="Zhang C."/>
            <person name="Bonizzoni M."/>
            <person name="Dermauw W."/>
            <person name="Vontas J."/>
            <person name="Armbruster P."/>
            <person name="Huang X."/>
            <person name="Yang Y."/>
            <person name="Zhang H."/>
            <person name="He W."/>
            <person name="Peng H."/>
            <person name="Liu Y."/>
            <person name="Wu K."/>
            <person name="Chen J."/>
            <person name="Lirakis M."/>
            <person name="Topalis P."/>
            <person name="Van Leeuwen T."/>
            <person name="Hall A.B."/>
            <person name="Jiang X."/>
            <person name="Thorpe C."/>
            <person name="Mueller R.L."/>
            <person name="Sun C."/>
            <person name="Waterhouse R.M."/>
            <person name="Yan G."/>
            <person name="Tu Z.J."/>
            <person name="Fang X."/>
            <person name="James A.A."/>
        </authorList>
    </citation>
    <scope>NUCLEOTIDE SEQUENCE [LARGE SCALE GENOMIC DNA]</scope>
    <source>
        <strain evidence="11">Foshan</strain>
    </source>
</reference>
<dbReference type="RefSeq" id="XP_029717609.2">
    <property type="nucleotide sequence ID" value="XM_029861749.2"/>
</dbReference>
<dbReference type="InterPro" id="IPR009003">
    <property type="entry name" value="Peptidase_S1_PA"/>
</dbReference>
<dbReference type="PRINTS" id="PR00722">
    <property type="entry name" value="CHYMOTRYPSIN"/>
</dbReference>
<dbReference type="GeneID" id="109413796"/>